<accession>A0AA40K9V5</accession>
<name>A0AA40K9V5_9PEZI</name>
<feature type="region of interest" description="Disordered" evidence="1">
    <location>
        <begin position="118"/>
        <end position="158"/>
    </location>
</feature>
<sequence length="270" mass="29928">MPDSRMHITSASYELPPQWKSSQRQDLPATLARLPVQRPAMAETRAMLLQSSGGVTPETSRCGPCRWVDQNMLNGGCIDCGSMTKLCSGMGSQRVCARCRRHLVKQKAGYGEEKLTVGTTRRSATTQGSSTAQTGARDGEAGVSKPSLQGARTREGVTPPSLFRRKRLSTTVWKVCRAQTQSEEKRNRGARHRLMATFPQARHTGMSKRKLQGARTRARIKKRGIRELRRKMLSNGNTSRSSPLEARRQAGMSKRELQGARTRANVKQPP</sequence>
<dbReference type="Proteomes" id="UP001172155">
    <property type="component" value="Unassembled WGS sequence"/>
</dbReference>
<evidence type="ECO:0000313" key="2">
    <source>
        <dbReference type="EMBL" id="KAK0751230.1"/>
    </source>
</evidence>
<protein>
    <submittedName>
        <fullName evidence="2">Uncharacterized protein</fullName>
    </submittedName>
</protein>
<gene>
    <name evidence="2" type="ORF">B0T18DRAFT_402074</name>
</gene>
<feature type="region of interest" description="Disordered" evidence="1">
    <location>
        <begin position="1"/>
        <end position="24"/>
    </location>
</feature>
<reference evidence="2" key="1">
    <citation type="submission" date="2023-06" db="EMBL/GenBank/DDBJ databases">
        <title>Genome-scale phylogeny and comparative genomics of the fungal order Sordariales.</title>
        <authorList>
            <consortium name="Lawrence Berkeley National Laboratory"/>
            <person name="Hensen N."/>
            <person name="Bonometti L."/>
            <person name="Westerberg I."/>
            <person name="Brannstrom I.O."/>
            <person name="Guillou S."/>
            <person name="Cros-Aarteil S."/>
            <person name="Calhoun S."/>
            <person name="Haridas S."/>
            <person name="Kuo A."/>
            <person name="Mondo S."/>
            <person name="Pangilinan J."/>
            <person name="Riley R."/>
            <person name="LaButti K."/>
            <person name="Andreopoulos B."/>
            <person name="Lipzen A."/>
            <person name="Chen C."/>
            <person name="Yanf M."/>
            <person name="Daum C."/>
            <person name="Ng V."/>
            <person name="Clum A."/>
            <person name="Steindorff A."/>
            <person name="Ohm R."/>
            <person name="Martin F."/>
            <person name="Silar P."/>
            <person name="Natvig D."/>
            <person name="Lalanne C."/>
            <person name="Gautier V."/>
            <person name="Ament-velasquez S.L."/>
            <person name="Kruys A."/>
            <person name="Hutchinson M.I."/>
            <person name="Powell A.J."/>
            <person name="Barry K."/>
            <person name="Miller A.N."/>
            <person name="Grigoriev I.V."/>
            <person name="Debuchy R."/>
            <person name="Gladieux P."/>
            <person name="Thoren M.H."/>
            <person name="Johannesson H."/>
        </authorList>
    </citation>
    <scope>NUCLEOTIDE SEQUENCE</scope>
    <source>
        <strain evidence="2">SMH3187-1</strain>
    </source>
</reference>
<keyword evidence="3" id="KW-1185">Reference proteome</keyword>
<feature type="compositionally biased region" description="Basic and acidic residues" evidence="1">
    <location>
        <begin position="245"/>
        <end position="258"/>
    </location>
</feature>
<comment type="caution">
    <text evidence="2">The sequence shown here is derived from an EMBL/GenBank/DDBJ whole genome shotgun (WGS) entry which is preliminary data.</text>
</comment>
<organism evidence="2 3">
    <name type="scientific">Schizothecium vesticola</name>
    <dbReference type="NCBI Taxonomy" id="314040"/>
    <lineage>
        <taxon>Eukaryota</taxon>
        <taxon>Fungi</taxon>
        <taxon>Dikarya</taxon>
        <taxon>Ascomycota</taxon>
        <taxon>Pezizomycotina</taxon>
        <taxon>Sordariomycetes</taxon>
        <taxon>Sordariomycetidae</taxon>
        <taxon>Sordariales</taxon>
        <taxon>Schizotheciaceae</taxon>
        <taxon>Schizothecium</taxon>
    </lineage>
</organism>
<feature type="compositionally biased region" description="Low complexity" evidence="1">
    <location>
        <begin position="118"/>
        <end position="136"/>
    </location>
</feature>
<evidence type="ECO:0000256" key="1">
    <source>
        <dbReference type="SAM" id="MobiDB-lite"/>
    </source>
</evidence>
<dbReference type="AlphaFoldDB" id="A0AA40K9V5"/>
<proteinExistence type="predicted"/>
<feature type="region of interest" description="Disordered" evidence="1">
    <location>
        <begin position="227"/>
        <end position="270"/>
    </location>
</feature>
<evidence type="ECO:0000313" key="3">
    <source>
        <dbReference type="Proteomes" id="UP001172155"/>
    </source>
</evidence>
<dbReference type="EMBL" id="JAUKUD010000002">
    <property type="protein sequence ID" value="KAK0751230.1"/>
    <property type="molecule type" value="Genomic_DNA"/>
</dbReference>